<dbReference type="EMBL" id="FOEN01000009">
    <property type="protein sequence ID" value="SEQ35803.1"/>
    <property type="molecule type" value="Genomic_DNA"/>
</dbReference>
<reference evidence="2 3" key="1">
    <citation type="submission" date="2016-10" db="EMBL/GenBank/DDBJ databases">
        <authorList>
            <person name="de Groot N.N."/>
        </authorList>
    </citation>
    <scope>NUCLEOTIDE SEQUENCE [LARGE SCALE GENOMIC DNA]</scope>
    <source>
        <strain evidence="2 3">DSM 15695</strain>
    </source>
</reference>
<evidence type="ECO:0000313" key="2">
    <source>
        <dbReference type="EMBL" id="SEQ35803.1"/>
    </source>
</evidence>
<proteinExistence type="predicted"/>
<evidence type="ECO:0000313" key="3">
    <source>
        <dbReference type="Proteomes" id="UP000198833"/>
    </source>
</evidence>
<sequence>MASKHRLIKWYKDKQGLVSYSKENRGGPHSYDSAGAMFSALIYADYLPQHSWIGDLSLLLHLEGSLLHCIDYREVRRGDIFISTDPDQPQIGYTGVVIDRHRMIYCSEEYDGIVISKFRSWPEQELYWYRLAEPVRKQESFLEKLEQWLNRYNRRRALQAVNTLDLSRRLNQLYRDINHRKVTD</sequence>
<feature type="domain" description="Bacteriophage lysin" evidence="1">
    <location>
        <begin position="6"/>
        <end position="119"/>
    </location>
</feature>
<dbReference type="GO" id="GO:0016787">
    <property type="term" value="F:hydrolase activity"/>
    <property type="evidence" value="ECO:0007669"/>
    <property type="project" value="UniProtKB-KW"/>
</dbReference>
<dbReference type="AlphaFoldDB" id="A0A1H9FEC5"/>
<dbReference type="Proteomes" id="UP000198833">
    <property type="component" value="Unassembled WGS sequence"/>
</dbReference>
<dbReference type="Pfam" id="PF05382">
    <property type="entry name" value="Amidase_5"/>
    <property type="match status" value="1"/>
</dbReference>
<protein>
    <submittedName>
        <fullName evidence="2">Peptidoglycan hydrolase</fullName>
    </submittedName>
</protein>
<dbReference type="OrthoDB" id="2139777at2"/>
<organism evidence="2 3">
    <name type="scientific">Ignavigranum ruoffiae</name>
    <dbReference type="NCBI Taxonomy" id="89093"/>
    <lineage>
        <taxon>Bacteria</taxon>
        <taxon>Bacillati</taxon>
        <taxon>Bacillota</taxon>
        <taxon>Bacilli</taxon>
        <taxon>Lactobacillales</taxon>
        <taxon>Aerococcaceae</taxon>
        <taxon>Ignavigranum</taxon>
    </lineage>
</organism>
<dbReference type="RefSeq" id="WP_159428891.1">
    <property type="nucleotide sequence ID" value="NZ_CALUDV010000011.1"/>
</dbReference>
<keyword evidence="3" id="KW-1185">Reference proteome</keyword>
<evidence type="ECO:0000259" key="1">
    <source>
        <dbReference type="Pfam" id="PF05382"/>
    </source>
</evidence>
<dbReference type="InterPro" id="IPR008044">
    <property type="entry name" value="Phage_lysin"/>
</dbReference>
<dbReference type="STRING" id="89093.SAMN04488558_10913"/>
<accession>A0A1H9FEC5</accession>
<keyword evidence="2" id="KW-0378">Hydrolase</keyword>
<gene>
    <name evidence="2" type="ORF">SAMN04488558_10913</name>
</gene>
<name>A0A1H9FEC5_9LACT</name>